<dbReference type="EC" id="3.4.21.89" evidence="3"/>
<evidence type="ECO:0000259" key="4">
    <source>
        <dbReference type="Pfam" id="PF10502"/>
    </source>
</evidence>
<comment type="catalytic activity">
    <reaction evidence="3">
        <text>Cleavage of hydrophobic, N-terminal signal or leader sequences from secreted and periplasmic proteins.</text>
        <dbReference type="EC" id="3.4.21.89"/>
    </reaction>
</comment>
<organism evidence="5">
    <name type="scientific">Treponema denticola H-22</name>
    <dbReference type="NCBI Taxonomy" id="999432"/>
    <lineage>
        <taxon>Bacteria</taxon>
        <taxon>Pseudomonadati</taxon>
        <taxon>Spirochaetota</taxon>
        <taxon>Spirochaetia</taxon>
        <taxon>Spirochaetales</taxon>
        <taxon>Treponemataceae</taxon>
        <taxon>Treponema</taxon>
    </lineage>
</organism>
<keyword evidence="3" id="KW-0645">Protease</keyword>
<evidence type="ECO:0000256" key="2">
    <source>
        <dbReference type="ARBA" id="ARBA00019232"/>
    </source>
</evidence>
<dbReference type="InterPro" id="IPR000223">
    <property type="entry name" value="Pept_S26A_signal_pept_1"/>
</dbReference>
<dbReference type="PRINTS" id="PR00727">
    <property type="entry name" value="LEADERPTASE"/>
</dbReference>
<dbReference type="HOGENOM" id="CLU_028723_3_0_12"/>
<feature type="domain" description="Peptidase S26" evidence="4">
    <location>
        <begin position="25"/>
        <end position="225"/>
    </location>
</feature>
<keyword evidence="3" id="KW-0812">Transmembrane</keyword>
<dbReference type="SUPFAM" id="SSF51306">
    <property type="entry name" value="LexA/Signal peptidase"/>
    <property type="match status" value="1"/>
</dbReference>
<sequence>MTAKYRNFSYTAKREYQNKVFFIVFLVVFTFLSYILITSYLLKTYRLQTDTMFPEISTGDMVLMTPIYSQASAKRGDLVVIDDTLSQNKSFFKSVVNTLTGFFTFQLLRPFDLQSEDAYSIRRIVGLPGDTLYMENFVLHIKTKDSSHFLTEFELAQKNYDIEVKDLPEHWDSSLPFSGAYPETVLKEGEYFVLCDNRIITDDSRLWGAVEGDKKIYGKIILKYWPFKEFKSY</sequence>
<dbReference type="GO" id="GO:0004252">
    <property type="term" value="F:serine-type endopeptidase activity"/>
    <property type="evidence" value="ECO:0007669"/>
    <property type="project" value="InterPro"/>
</dbReference>
<protein>
    <recommendedName>
        <fullName evidence="2 3">Signal peptidase I</fullName>
        <ecNumber evidence="3">3.4.21.89</ecNumber>
    </recommendedName>
</protein>
<keyword evidence="3" id="KW-0378">Hydrolase</keyword>
<evidence type="ECO:0000256" key="1">
    <source>
        <dbReference type="ARBA" id="ARBA00009370"/>
    </source>
</evidence>
<dbReference type="Pfam" id="PF10502">
    <property type="entry name" value="Peptidase_S26"/>
    <property type="match status" value="1"/>
</dbReference>
<feature type="transmembrane region" description="Helical" evidence="3">
    <location>
        <begin position="20"/>
        <end position="42"/>
    </location>
</feature>
<dbReference type="Proteomes" id="UP000011705">
    <property type="component" value="Chromosome"/>
</dbReference>
<dbReference type="PANTHER" id="PTHR43390:SF1">
    <property type="entry name" value="CHLOROPLAST PROCESSING PEPTIDASE"/>
    <property type="match status" value="1"/>
</dbReference>
<evidence type="ECO:0000256" key="3">
    <source>
        <dbReference type="RuleBase" id="RU362042"/>
    </source>
</evidence>
<keyword evidence="3" id="KW-0472">Membrane</keyword>
<proteinExistence type="inferred from homology"/>
<dbReference type="InterPro" id="IPR019533">
    <property type="entry name" value="Peptidase_S26"/>
</dbReference>
<dbReference type="EMBL" id="AGDV01000001">
    <property type="protein sequence ID" value="EMB36065.1"/>
    <property type="molecule type" value="Genomic_DNA"/>
</dbReference>
<comment type="caution">
    <text evidence="5">The sequence shown here is derived from an EMBL/GenBank/DDBJ whole genome shotgun (WGS) entry which is preliminary data.</text>
</comment>
<dbReference type="Gene3D" id="2.10.109.10">
    <property type="entry name" value="Umud Fragment, subunit A"/>
    <property type="match status" value="1"/>
</dbReference>
<evidence type="ECO:0000313" key="5">
    <source>
        <dbReference type="EMBL" id="EMB36065.1"/>
    </source>
</evidence>
<dbReference type="PATRIC" id="fig|999432.5.peg.265"/>
<dbReference type="NCBIfam" id="TIGR02227">
    <property type="entry name" value="sigpep_I_bact"/>
    <property type="match status" value="1"/>
</dbReference>
<keyword evidence="3" id="KW-1133">Transmembrane helix</keyword>
<gene>
    <name evidence="5" type="ORF">HMPREF9726_00257</name>
</gene>
<dbReference type="AlphaFoldDB" id="A0A0E2E864"/>
<dbReference type="PANTHER" id="PTHR43390">
    <property type="entry name" value="SIGNAL PEPTIDASE I"/>
    <property type="match status" value="1"/>
</dbReference>
<name>A0A0E2E864_TREDN</name>
<dbReference type="GO" id="GO:0006465">
    <property type="term" value="P:signal peptide processing"/>
    <property type="evidence" value="ECO:0007669"/>
    <property type="project" value="InterPro"/>
</dbReference>
<dbReference type="GO" id="GO:0016020">
    <property type="term" value="C:membrane"/>
    <property type="evidence" value="ECO:0007669"/>
    <property type="project" value="UniProtKB-SubCell"/>
</dbReference>
<dbReference type="InterPro" id="IPR036286">
    <property type="entry name" value="LexA/Signal_pep-like_sf"/>
</dbReference>
<reference evidence="5" key="1">
    <citation type="submission" date="2012-01" db="EMBL/GenBank/DDBJ databases">
        <title>The Genome Sequence of Treponema denticola H-22.</title>
        <authorList>
            <consortium name="The Broad Institute Genome Sequencing Platform"/>
            <person name="Earl A."/>
            <person name="Ward D."/>
            <person name="Feldgarden M."/>
            <person name="Gevers D."/>
            <person name="Blanton J.M."/>
            <person name="Fenno C.J."/>
            <person name="Baranova O.V."/>
            <person name="Mathney J."/>
            <person name="Dewhirst F.E."/>
            <person name="Izard J."/>
            <person name="Young S.K."/>
            <person name="Zeng Q."/>
            <person name="Gargeya S."/>
            <person name="Fitzgerald M."/>
            <person name="Haas B."/>
            <person name="Abouelleil A."/>
            <person name="Alvarado L."/>
            <person name="Arachchi H.M."/>
            <person name="Berlin A."/>
            <person name="Chapman S.B."/>
            <person name="Gearin G."/>
            <person name="Goldberg J."/>
            <person name="Griggs A."/>
            <person name="Gujja S."/>
            <person name="Hansen M."/>
            <person name="Heiman D."/>
            <person name="Howarth C."/>
            <person name="Larimer J."/>
            <person name="Lui A."/>
            <person name="MacDonald P.J.P."/>
            <person name="McCowen C."/>
            <person name="Montmayeur A."/>
            <person name="Murphy C."/>
            <person name="Neiman D."/>
            <person name="Pearson M."/>
            <person name="Priest M."/>
            <person name="Roberts A."/>
            <person name="Saif S."/>
            <person name="Shea T."/>
            <person name="Sisk P."/>
            <person name="Stolte C."/>
            <person name="Sykes S."/>
            <person name="Wortman J."/>
            <person name="Nusbaum C."/>
            <person name="Birren B."/>
        </authorList>
    </citation>
    <scope>NUCLEOTIDE SEQUENCE [LARGE SCALE GENOMIC DNA]</scope>
    <source>
        <strain evidence="5">H-22</strain>
    </source>
</reference>
<dbReference type="RefSeq" id="WP_002682854.1">
    <property type="nucleotide sequence ID" value="NZ_CM001795.1"/>
</dbReference>
<accession>A0A0E2E864</accession>
<comment type="similarity">
    <text evidence="1 3">Belongs to the peptidase S26 family.</text>
</comment>
<comment type="subcellular location">
    <subcellularLocation>
        <location evidence="3">Membrane</location>
        <topology evidence="3">Single-pass type II membrane protein</topology>
    </subcellularLocation>
</comment>
<dbReference type="GO" id="GO:0009003">
    <property type="term" value="F:signal peptidase activity"/>
    <property type="evidence" value="ECO:0007669"/>
    <property type="project" value="UniProtKB-EC"/>
</dbReference>